<keyword evidence="3" id="KW-1185">Reference proteome</keyword>
<protein>
    <recommendedName>
        <fullName evidence="4">Autotransporter-associated beta strand repeat protein</fullName>
    </recommendedName>
</protein>
<evidence type="ECO:0008006" key="4">
    <source>
        <dbReference type="Google" id="ProtNLM"/>
    </source>
</evidence>
<organism evidence="2 3">
    <name type="scientific">Mariniblastus fucicola</name>
    <dbReference type="NCBI Taxonomy" id="980251"/>
    <lineage>
        <taxon>Bacteria</taxon>
        <taxon>Pseudomonadati</taxon>
        <taxon>Planctomycetota</taxon>
        <taxon>Planctomycetia</taxon>
        <taxon>Pirellulales</taxon>
        <taxon>Pirellulaceae</taxon>
        <taxon>Mariniblastus</taxon>
    </lineage>
</organism>
<dbReference type="RefSeq" id="WP_075081940.1">
    <property type="nucleotide sequence ID" value="NZ_LWSI01000002.1"/>
</dbReference>
<evidence type="ECO:0000256" key="1">
    <source>
        <dbReference type="SAM" id="SignalP"/>
    </source>
</evidence>
<evidence type="ECO:0000313" key="3">
    <source>
        <dbReference type="Proteomes" id="UP000322214"/>
    </source>
</evidence>
<accession>A0A5B9P8S5</accession>
<evidence type="ECO:0000313" key="2">
    <source>
        <dbReference type="EMBL" id="QEG21026.1"/>
    </source>
</evidence>
<name>A0A5B9P8S5_9BACT</name>
<dbReference type="EMBL" id="CP042912">
    <property type="protein sequence ID" value="QEG21026.1"/>
    <property type="molecule type" value="Genomic_DNA"/>
</dbReference>
<keyword evidence="1" id="KW-0732">Signal</keyword>
<feature type="signal peptide" evidence="1">
    <location>
        <begin position="1"/>
        <end position="24"/>
    </location>
</feature>
<dbReference type="AlphaFoldDB" id="A0A5B9P8S5"/>
<reference evidence="2 3" key="1">
    <citation type="submission" date="2019-08" db="EMBL/GenBank/DDBJ databases">
        <title>Deep-cultivation of Planctomycetes and their phenomic and genomic characterization uncovers novel biology.</title>
        <authorList>
            <person name="Wiegand S."/>
            <person name="Jogler M."/>
            <person name="Boedeker C."/>
            <person name="Pinto D."/>
            <person name="Vollmers J."/>
            <person name="Rivas-Marin E."/>
            <person name="Kohn T."/>
            <person name="Peeters S.H."/>
            <person name="Heuer A."/>
            <person name="Rast P."/>
            <person name="Oberbeckmann S."/>
            <person name="Bunk B."/>
            <person name="Jeske O."/>
            <person name="Meyerdierks A."/>
            <person name="Storesund J.E."/>
            <person name="Kallscheuer N."/>
            <person name="Luecker S."/>
            <person name="Lage O.M."/>
            <person name="Pohl T."/>
            <person name="Merkel B.J."/>
            <person name="Hornburger P."/>
            <person name="Mueller R.-W."/>
            <person name="Bruemmer F."/>
            <person name="Labrenz M."/>
            <person name="Spormann A.M."/>
            <person name="Op den Camp H."/>
            <person name="Overmann J."/>
            <person name="Amann R."/>
            <person name="Jetten M.S.M."/>
            <person name="Mascher T."/>
            <person name="Medema M.H."/>
            <person name="Devos D.P."/>
            <person name="Kaster A.-K."/>
            <person name="Ovreas L."/>
            <person name="Rohde M."/>
            <person name="Galperin M.Y."/>
            <person name="Jogler C."/>
        </authorList>
    </citation>
    <scope>NUCLEOTIDE SEQUENCE [LARGE SCALE GENOMIC DNA]</scope>
    <source>
        <strain evidence="2 3">FC18</strain>
    </source>
</reference>
<dbReference type="Proteomes" id="UP000322214">
    <property type="component" value="Chromosome"/>
</dbReference>
<dbReference type="KEGG" id="mff:MFFC18_08780"/>
<sequence length="984" mass="105323" precursor="true">MHAHSKVILVVLSLFVATPMAVHAQGRNLFWNYPQAPFDGFHRGLNWQIEGTNDSPLGLADADHLFFDKDHGTSVAWDRYSDPWHSDVLNSRSASLQVSRGQVRMYGTHEYSMTLTGPDAIHDVTGSANLLGENTVLSIGDENNPFKRQFTLSVEDDFAINENGSLRIYDKGVVKTNTLSMGDSFYANLHIFDGGEMEVVDTAWFGKTNTPSPAGTGYYSYVTVESGGQFSSKDLFIGDGNGARLNINGGLVDVGQTVVANQDKSLAELHVNTDGILRTADLTIGNFGVASATAGQNSTIDAKHTVIGGELGGRGTLLTSGTDIDFQTLTLGDKGNGFLLLEEDSFLTTGVAHLGVESGSSGKLNLFDSVWNSTETTIGEMTDSNGTVDVYRSHFETGDLRVGKNGFGRLRIFDGSVITNSDVYVGGRDPGDPPAGGVVIGAAYGTGIIDVDLIDTTNGEAAWTMDSLNIGARSDIDANYGLVRVKARLAETEDLTVNNTGTLEINGGLFAANGKTLIRDGGKVQLNAGVFRLNEISQESLDRVEHYGGRIGLLGDYDLVDTIPSMILSRTDLLESGRGFEIDGQAHINSSTVVDIDGGTFRARNLENHGVINNFYGSVNDFATPEQTGSAFQNYGTINSTGGSFECSVINNSGGVIHTHETTDPFNEVSRFKHVENHGALNIDGSTSIEMNNFGSVTVGSGSINPSNLVVSLMGDNRGVLEAFSGAYVDLAPTLSIDQGEFRVGRFTNHSGGTIRAKEFAAFDVNSSLVGTAMAFHTGSNLEIERNAYFGISGNTFFQEGTIVSGDGILFIGDAVEIGSNLTTEEIRINAGGITLVGEKVDIDNSVSAQEFGTQVEIGTEGRLVVDIRRSNGRDSNFEYDQFIFDKDVFLDGTLEIRFDEALLVGPEVGFDILEYRGGAFGQFAEIVTNARSFGFVASDLELSSSGRLTFSTAAVPEPSAMIVMLGITLCVASSRHRRKHIQR</sequence>
<proteinExistence type="predicted"/>
<gene>
    <name evidence="2" type="ORF">MFFC18_08780</name>
</gene>
<feature type="chain" id="PRO_5022981693" description="Autotransporter-associated beta strand repeat protein" evidence="1">
    <location>
        <begin position="25"/>
        <end position="984"/>
    </location>
</feature>